<dbReference type="PANTHER" id="PTHR41729:SF1">
    <property type="entry name" value="GLUTAMYL-TRNA SYNTHETASE"/>
    <property type="match status" value="1"/>
</dbReference>
<evidence type="ECO:0000313" key="2">
    <source>
        <dbReference type="Proteomes" id="UP001255416"/>
    </source>
</evidence>
<comment type="caution">
    <text evidence="1">The sequence shown here is derived from an EMBL/GenBank/DDBJ whole genome shotgun (WGS) entry which is preliminary data.</text>
</comment>
<protein>
    <submittedName>
        <fullName evidence="1">DUF4202 domain-containing protein</fullName>
    </submittedName>
</protein>
<dbReference type="Pfam" id="PF13875">
    <property type="entry name" value="DUF4202"/>
    <property type="match status" value="1"/>
</dbReference>
<accession>A0ABU3VHX7</accession>
<reference evidence="2" key="1">
    <citation type="submission" date="2023-05" db="EMBL/GenBank/DDBJ databases">
        <title>Sedimentitalea sp. nov. JM2-8.</title>
        <authorList>
            <person name="Huang J."/>
        </authorList>
    </citation>
    <scope>NUCLEOTIDE SEQUENCE [LARGE SCALE GENOMIC DNA]</scope>
    <source>
        <strain evidence="2">KHS03</strain>
    </source>
</reference>
<keyword evidence="2" id="KW-1185">Reference proteome</keyword>
<name>A0ABU3VHX7_9RHOB</name>
<proteinExistence type="predicted"/>
<organism evidence="1 2">
    <name type="scientific">Sedimentitalea todarodis</name>
    <dbReference type="NCBI Taxonomy" id="1631240"/>
    <lineage>
        <taxon>Bacteria</taxon>
        <taxon>Pseudomonadati</taxon>
        <taxon>Pseudomonadota</taxon>
        <taxon>Alphaproteobacteria</taxon>
        <taxon>Rhodobacterales</taxon>
        <taxon>Paracoccaceae</taxon>
        <taxon>Sedimentitalea</taxon>
    </lineage>
</organism>
<dbReference type="EMBL" id="JASMWN010000017">
    <property type="protein sequence ID" value="MDU9005796.1"/>
    <property type="molecule type" value="Genomic_DNA"/>
</dbReference>
<sequence length="186" mass="21247">MTDLAAALAAIDAANADDPDTSEGAPAAQLYGQRMTEELMRLFPDASETLQIAARGQHIERWTLKRADYPHGREGYLTWRRDLARHHAERVGEIMRQSGYSEDDADAAGRMIRKEGIKRNEDVQMLEDVICFVFLKWYFAPFSETQDPEKMQRIVTKTARKMSQQGRERVLLEFDLPDDLAAAFKP</sequence>
<dbReference type="PANTHER" id="PTHR41729">
    <property type="entry name" value="GLUTAMYL-TRNA SYNTHETASE"/>
    <property type="match status" value="1"/>
</dbReference>
<evidence type="ECO:0000313" key="1">
    <source>
        <dbReference type="EMBL" id="MDU9005796.1"/>
    </source>
</evidence>
<dbReference type="Proteomes" id="UP001255416">
    <property type="component" value="Unassembled WGS sequence"/>
</dbReference>
<dbReference type="InterPro" id="IPR025255">
    <property type="entry name" value="DUF4202"/>
</dbReference>
<gene>
    <name evidence="1" type="ORF">QO231_18350</name>
</gene>
<dbReference type="RefSeq" id="WP_316779762.1">
    <property type="nucleotide sequence ID" value="NZ_JASMWN010000017.1"/>
</dbReference>